<dbReference type="AlphaFoldDB" id="A0A5M3MEC9"/>
<dbReference type="RefSeq" id="XP_007773270.1">
    <property type="nucleotide sequence ID" value="XM_007775080.1"/>
</dbReference>
<dbReference type="EMBL" id="JH711585">
    <property type="protein sequence ID" value="EIW76965.1"/>
    <property type="molecule type" value="Genomic_DNA"/>
</dbReference>
<organism evidence="3 4">
    <name type="scientific">Coniophora puteana (strain RWD-64-598)</name>
    <name type="common">Brown rot fungus</name>
    <dbReference type="NCBI Taxonomy" id="741705"/>
    <lineage>
        <taxon>Eukaryota</taxon>
        <taxon>Fungi</taxon>
        <taxon>Dikarya</taxon>
        <taxon>Basidiomycota</taxon>
        <taxon>Agaricomycotina</taxon>
        <taxon>Agaricomycetes</taxon>
        <taxon>Agaricomycetidae</taxon>
        <taxon>Boletales</taxon>
        <taxon>Coniophorineae</taxon>
        <taxon>Coniophoraceae</taxon>
        <taxon>Coniophora</taxon>
    </lineage>
</organism>
<feature type="region of interest" description="Disordered" evidence="1">
    <location>
        <begin position="219"/>
        <end position="238"/>
    </location>
</feature>
<keyword evidence="4" id="KW-1185">Reference proteome</keyword>
<gene>
    <name evidence="3" type="ORF">CONPUDRAFT_158106</name>
</gene>
<feature type="transmembrane region" description="Helical" evidence="2">
    <location>
        <begin position="37"/>
        <end position="60"/>
    </location>
</feature>
<evidence type="ECO:0000313" key="3">
    <source>
        <dbReference type="EMBL" id="EIW76965.1"/>
    </source>
</evidence>
<name>A0A5M3MEC9_CONPW</name>
<evidence type="ECO:0000313" key="4">
    <source>
        <dbReference type="Proteomes" id="UP000053558"/>
    </source>
</evidence>
<dbReference type="GeneID" id="19203870"/>
<dbReference type="Proteomes" id="UP000053558">
    <property type="component" value="Unassembled WGS sequence"/>
</dbReference>
<evidence type="ECO:0000256" key="2">
    <source>
        <dbReference type="SAM" id="Phobius"/>
    </source>
</evidence>
<keyword evidence="2" id="KW-0812">Transmembrane</keyword>
<feature type="compositionally biased region" description="Basic and acidic residues" evidence="1">
    <location>
        <begin position="229"/>
        <end position="238"/>
    </location>
</feature>
<keyword evidence="2" id="KW-0472">Membrane</keyword>
<sequence length="454" mass="50420">MAVAITLLESGAIYSISMFCMLVTYRAELYTVTAIYWQHYVIVMNAIVPIIGIAFSLIVIRMGLASLLFAAVSLRSLDPHNAVSAPDKPGLQEMRIRWSMQLMWDALTCVWRDQHCDYTLQDEALLCGPPPRSLREIVMQVSTEYVPWWDTQGFMALVRPFAHHIMRMTGGCFIDLSPFLFFHIKHLHFLLAVAKARFAIAYSPEAAQVRVRSHDLSSAFSSSNIPEPSRAHRKDETSGKSIARHLFNAMRSALGSVNIPVFEDLQERAGTAEAGSSDPDAPMLALILHTLTRALIPWGQHIVRNALYGIPLTWIIQIGNRPFLFWCELLLRATPVEDGGDALTRAVKLECLQTMSEFFTVLSWCWASAFERPIRQDIVRAIEDIKAAQALDDDFGLGASMATGGLDTHSQLYSHADAFAMPVLPDIEAAMRDAGIVDVIAAVLGSHSSYVSQV</sequence>
<evidence type="ECO:0000256" key="1">
    <source>
        <dbReference type="SAM" id="MobiDB-lite"/>
    </source>
</evidence>
<keyword evidence="2" id="KW-1133">Transmembrane helix</keyword>
<protein>
    <submittedName>
        <fullName evidence="3">Uncharacterized protein</fullName>
    </submittedName>
</protein>
<proteinExistence type="predicted"/>
<feature type="transmembrane region" description="Helical" evidence="2">
    <location>
        <begin position="7"/>
        <end position="25"/>
    </location>
</feature>
<dbReference type="KEGG" id="cput:CONPUDRAFT_158106"/>
<comment type="caution">
    <text evidence="3">The sequence shown here is derived from an EMBL/GenBank/DDBJ whole genome shotgun (WGS) entry which is preliminary data.</text>
</comment>
<accession>A0A5M3MEC9</accession>
<reference evidence="4" key="1">
    <citation type="journal article" date="2012" name="Science">
        <title>The Paleozoic origin of enzymatic lignin decomposition reconstructed from 31 fungal genomes.</title>
        <authorList>
            <person name="Floudas D."/>
            <person name="Binder M."/>
            <person name="Riley R."/>
            <person name="Barry K."/>
            <person name="Blanchette R.A."/>
            <person name="Henrissat B."/>
            <person name="Martinez A.T."/>
            <person name="Otillar R."/>
            <person name="Spatafora J.W."/>
            <person name="Yadav J.S."/>
            <person name="Aerts A."/>
            <person name="Benoit I."/>
            <person name="Boyd A."/>
            <person name="Carlson A."/>
            <person name="Copeland A."/>
            <person name="Coutinho P.M."/>
            <person name="de Vries R.P."/>
            <person name="Ferreira P."/>
            <person name="Findley K."/>
            <person name="Foster B."/>
            <person name="Gaskell J."/>
            <person name="Glotzer D."/>
            <person name="Gorecki P."/>
            <person name="Heitman J."/>
            <person name="Hesse C."/>
            <person name="Hori C."/>
            <person name="Igarashi K."/>
            <person name="Jurgens J.A."/>
            <person name="Kallen N."/>
            <person name="Kersten P."/>
            <person name="Kohler A."/>
            <person name="Kuees U."/>
            <person name="Kumar T.K.A."/>
            <person name="Kuo A."/>
            <person name="LaButti K."/>
            <person name="Larrondo L.F."/>
            <person name="Lindquist E."/>
            <person name="Ling A."/>
            <person name="Lombard V."/>
            <person name="Lucas S."/>
            <person name="Lundell T."/>
            <person name="Martin R."/>
            <person name="McLaughlin D.J."/>
            <person name="Morgenstern I."/>
            <person name="Morin E."/>
            <person name="Murat C."/>
            <person name="Nagy L.G."/>
            <person name="Nolan M."/>
            <person name="Ohm R.A."/>
            <person name="Patyshakuliyeva A."/>
            <person name="Rokas A."/>
            <person name="Ruiz-Duenas F.J."/>
            <person name="Sabat G."/>
            <person name="Salamov A."/>
            <person name="Samejima M."/>
            <person name="Schmutz J."/>
            <person name="Slot J.C."/>
            <person name="St John F."/>
            <person name="Stenlid J."/>
            <person name="Sun H."/>
            <person name="Sun S."/>
            <person name="Syed K."/>
            <person name="Tsang A."/>
            <person name="Wiebenga A."/>
            <person name="Young D."/>
            <person name="Pisabarro A."/>
            <person name="Eastwood D.C."/>
            <person name="Martin F."/>
            <person name="Cullen D."/>
            <person name="Grigoriev I.V."/>
            <person name="Hibbett D.S."/>
        </authorList>
    </citation>
    <scope>NUCLEOTIDE SEQUENCE [LARGE SCALE GENOMIC DNA]</scope>
    <source>
        <strain evidence="4">RWD-64-598 SS2</strain>
    </source>
</reference>